<keyword evidence="5" id="KW-0696">RNA-directed RNA polymerase</keyword>
<feature type="domain" description="SF3 helicase" evidence="35">
    <location>
        <begin position="1252"/>
        <end position="1421"/>
    </location>
</feature>
<keyword evidence="25" id="KW-1182">Viral ion channel</keyword>
<evidence type="ECO:0000256" key="32">
    <source>
        <dbReference type="SAM" id="MobiDB-lite"/>
    </source>
</evidence>
<dbReference type="InterPro" id="IPR029053">
    <property type="entry name" value="Viral_coat"/>
</dbReference>
<feature type="domain" description="Peptidase C3" evidence="36">
    <location>
        <begin position="1588"/>
        <end position="1778"/>
    </location>
</feature>
<evidence type="ECO:0000256" key="14">
    <source>
        <dbReference type="ARBA" id="ARBA00022706"/>
    </source>
</evidence>
<evidence type="ECO:0000256" key="12">
    <source>
        <dbReference type="ARBA" id="ARBA00022679"/>
    </source>
</evidence>
<dbReference type="Gene3D" id="3.30.70.270">
    <property type="match status" value="2"/>
</dbReference>
<evidence type="ECO:0000256" key="27">
    <source>
        <dbReference type="ARBA" id="ARBA00023136"/>
    </source>
</evidence>
<keyword evidence="15" id="KW-0519">Myristate</keyword>
<keyword evidence="10" id="KW-0945">Host-virus interaction</keyword>
<evidence type="ECO:0000256" key="26">
    <source>
        <dbReference type="ARBA" id="ARBA00023065"/>
    </source>
</evidence>
<dbReference type="GO" id="GO:0003968">
    <property type="term" value="F:RNA-directed RNA polymerase activity"/>
    <property type="evidence" value="ECO:0007669"/>
    <property type="project" value="UniProtKB-KW"/>
</dbReference>
<feature type="region of interest" description="Disordered" evidence="32">
    <location>
        <begin position="1550"/>
        <end position="1585"/>
    </location>
</feature>
<dbReference type="InterPro" id="IPR001676">
    <property type="entry name" value="Picornavirus_capsid"/>
</dbReference>
<keyword evidence="6" id="KW-1036">Host cytoplasmic vesicle</keyword>
<evidence type="ECO:0000256" key="13">
    <source>
        <dbReference type="ARBA" id="ARBA00022695"/>
    </source>
</evidence>
<evidence type="ECO:0000256" key="10">
    <source>
        <dbReference type="ARBA" id="ARBA00022581"/>
    </source>
</evidence>
<evidence type="ECO:0000256" key="5">
    <source>
        <dbReference type="ARBA" id="ARBA00022484"/>
    </source>
</evidence>
<feature type="transmembrane region" description="Helical" evidence="33">
    <location>
        <begin position="1524"/>
        <end position="1546"/>
    </location>
</feature>
<keyword evidence="22" id="KW-0946">Virion</keyword>
<dbReference type="GO" id="GO:0015267">
    <property type="term" value="F:channel activity"/>
    <property type="evidence" value="ECO:0007669"/>
    <property type="project" value="UniProtKB-KW"/>
</dbReference>
<dbReference type="InterPro" id="IPR044067">
    <property type="entry name" value="PCV_3C_PRO"/>
</dbReference>
<keyword evidence="31" id="KW-0407">Ion channel</keyword>
<dbReference type="GO" id="GO:0046718">
    <property type="term" value="P:symbiont entry into host cell"/>
    <property type="evidence" value="ECO:0007669"/>
    <property type="project" value="UniProtKB-KW"/>
</dbReference>
<proteinExistence type="predicted"/>
<dbReference type="SUPFAM" id="SSF52540">
    <property type="entry name" value="P-loop containing nucleoside triphosphate hydrolases"/>
    <property type="match status" value="1"/>
</dbReference>
<keyword evidence="19" id="KW-0347">Helicase</keyword>
<dbReference type="InterPro" id="IPR001205">
    <property type="entry name" value="RNA-dir_pol_C"/>
</dbReference>
<dbReference type="GO" id="GO:0003723">
    <property type="term" value="F:RNA binding"/>
    <property type="evidence" value="ECO:0007669"/>
    <property type="project" value="InterPro"/>
</dbReference>
<dbReference type="GO" id="GO:0006508">
    <property type="term" value="P:proteolysis"/>
    <property type="evidence" value="ECO:0007669"/>
    <property type="project" value="UniProtKB-KW"/>
</dbReference>
<evidence type="ECO:0000256" key="7">
    <source>
        <dbReference type="ARBA" id="ARBA00022520"/>
    </source>
</evidence>
<dbReference type="InterPro" id="IPR043504">
    <property type="entry name" value="Peptidase_S1_PA_chymotrypsin"/>
</dbReference>
<evidence type="ECO:0000256" key="16">
    <source>
        <dbReference type="ARBA" id="ARBA00022741"/>
    </source>
</evidence>
<dbReference type="GO" id="GO:0044162">
    <property type="term" value="C:host cell cytoplasmic vesicle membrane"/>
    <property type="evidence" value="ECO:0007669"/>
    <property type="project" value="UniProtKB-SubCell"/>
</dbReference>
<dbReference type="InterPro" id="IPR033703">
    <property type="entry name" value="Rhv-like"/>
</dbReference>
<feature type="transmembrane region" description="Helical" evidence="33">
    <location>
        <begin position="1076"/>
        <end position="1099"/>
    </location>
</feature>
<dbReference type="Pfam" id="PF00073">
    <property type="entry name" value="Rhv"/>
    <property type="match status" value="2"/>
</dbReference>
<dbReference type="GO" id="GO:0019062">
    <property type="term" value="P:virion attachment to host cell"/>
    <property type="evidence" value="ECO:0007669"/>
    <property type="project" value="UniProtKB-KW"/>
</dbReference>
<evidence type="ECO:0000256" key="3">
    <source>
        <dbReference type="ARBA" id="ARBA00020107"/>
    </source>
</evidence>
<dbReference type="InterPro" id="IPR043502">
    <property type="entry name" value="DNA/RNA_pol_sf"/>
</dbReference>
<dbReference type="Pfam" id="PF00680">
    <property type="entry name" value="RdRP_1"/>
    <property type="match status" value="1"/>
</dbReference>
<dbReference type="PROSITE" id="PS51218">
    <property type="entry name" value="SF3_HELICASE_2"/>
    <property type="match status" value="1"/>
</dbReference>
<dbReference type="InterPro" id="IPR027417">
    <property type="entry name" value="P-loop_NTPase"/>
</dbReference>
<keyword evidence="11" id="KW-0645">Protease</keyword>
<evidence type="ECO:0000256" key="4">
    <source>
        <dbReference type="ARBA" id="ARBA00022448"/>
    </source>
</evidence>
<keyword evidence="24" id="KW-0693">Viral RNA replication</keyword>
<dbReference type="InterPro" id="IPR059138">
    <property type="entry name" value="Pico_VP1"/>
</dbReference>
<evidence type="ECO:0000259" key="36">
    <source>
        <dbReference type="PROSITE" id="PS51874"/>
    </source>
</evidence>
<dbReference type="SUPFAM" id="SSF56672">
    <property type="entry name" value="DNA/RNA polymerases"/>
    <property type="match status" value="1"/>
</dbReference>
<feature type="compositionally biased region" description="Pro residues" evidence="32">
    <location>
        <begin position="107"/>
        <end position="117"/>
    </location>
</feature>
<dbReference type="GO" id="GO:0005198">
    <property type="term" value="F:structural molecule activity"/>
    <property type="evidence" value="ECO:0007669"/>
    <property type="project" value="InterPro"/>
</dbReference>
<dbReference type="CDD" id="cd00205">
    <property type="entry name" value="rhv_like"/>
    <property type="match status" value="2"/>
</dbReference>
<dbReference type="GO" id="GO:0003724">
    <property type="term" value="F:RNA helicase activity"/>
    <property type="evidence" value="ECO:0007669"/>
    <property type="project" value="InterPro"/>
</dbReference>
<keyword evidence="18" id="KW-1161">Viral attachment to host cell</keyword>
<dbReference type="InterPro" id="IPR014759">
    <property type="entry name" value="Helicase_SF3_ssRNA_vir"/>
</dbReference>
<keyword evidence="29" id="KW-0449">Lipoprotein</keyword>
<dbReference type="Gene3D" id="3.40.50.300">
    <property type="entry name" value="P-loop containing nucleotide triphosphate hydrolases"/>
    <property type="match status" value="1"/>
</dbReference>
<dbReference type="Gene3D" id="2.40.10.10">
    <property type="entry name" value="Trypsin-like serine proteases"/>
    <property type="match status" value="1"/>
</dbReference>
<accession>D9YV29</accession>
<dbReference type="GO" id="GO:0005524">
    <property type="term" value="F:ATP binding"/>
    <property type="evidence" value="ECO:0007669"/>
    <property type="project" value="UniProtKB-KW"/>
</dbReference>
<evidence type="ECO:0000313" key="37">
    <source>
        <dbReference type="EMBL" id="ADL38962.1"/>
    </source>
</evidence>
<dbReference type="Pfam" id="PF00910">
    <property type="entry name" value="RNA_helicase"/>
    <property type="match status" value="1"/>
</dbReference>
<keyword evidence="33" id="KW-1133">Transmembrane helix</keyword>
<evidence type="ECO:0000256" key="1">
    <source>
        <dbReference type="ARBA" id="ARBA00004295"/>
    </source>
</evidence>
<keyword evidence="14" id="KW-1143">T=pseudo3 icosahedral capsid protein</keyword>
<evidence type="ECO:0000256" key="22">
    <source>
        <dbReference type="ARBA" id="ARBA00022844"/>
    </source>
</evidence>
<feature type="region of interest" description="Disordered" evidence="32">
    <location>
        <begin position="100"/>
        <end position="131"/>
    </location>
</feature>
<keyword evidence="23" id="KW-1043">Host membrane</keyword>
<keyword evidence="7" id="KW-0191">Covalent protein-RNA linkage</keyword>
<evidence type="ECO:0000256" key="15">
    <source>
        <dbReference type="ARBA" id="ARBA00022707"/>
    </source>
</evidence>
<dbReference type="Gene3D" id="1.20.960.20">
    <property type="match status" value="1"/>
</dbReference>
<evidence type="ECO:0000256" key="24">
    <source>
        <dbReference type="ARBA" id="ARBA00022953"/>
    </source>
</evidence>
<keyword evidence="9" id="KW-0167">Capsid protein</keyword>
<keyword evidence="21" id="KW-0067">ATP-binding</keyword>
<keyword evidence="28" id="KW-1035">Host cytoplasm</keyword>
<organism evidence="37 38">
    <name type="scientific">Oscivirus A2</name>
    <dbReference type="NCBI Taxonomy" id="871701"/>
    <lineage>
        <taxon>Viruses</taxon>
        <taxon>Riboviria</taxon>
        <taxon>Orthornavirae</taxon>
        <taxon>Pisuviricota</taxon>
        <taxon>Pisoniviricetes</taxon>
        <taxon>Picornavirales</taxon>
        <taxon>Picornaviridae</taxon>
        <taxon>Kodimesavirinae</taxon>
        <taxon>Oscivirus</taxon>
        <taxon>Oscivirus ahokorobi</taxon>
        <taxon>Oscivirus A</taxon>
    </lineage>
</organism>
<evidence type="ECO:0000259" key="35">
    <source>
        <dbReference type="PROSITE" id="PS51218"/>
    </source>
</evidence>
<dbReference type="GO" id="GO:0034220">
    <property type="term" value="P:monoatomic ion transmembrane transport"/>
    <property type="evidence" value="ECO:0007669"/>
    <property type="project" value="UniProtKB-KW"/>
</dbReference>
<feature type="domain" description="RdRp catalytic" evidence="34">
    <location>
        <begin position="2019"/>
        <end position="2134"/>
    </location>
</feature>
<dbReference type="PROSITE" id="PS50507">
    <property type="entry name" value="RDRP_SSRNA_POS"/>
    <property type="match status" value="1"/>
</dbReference>
<evidence type="ECO:0000256" key="2">
    <source>
        <dbReference type="ARBA" id="ARBA00004328"/>
    </source>
</evidence>
<dbReference type="GO" id="GO:0006351">
    <property type="term" value="P:DNA-templated transcription"/>
    <property type="evidence" value="ECO:0007669"/>
    <property type="project" value="InterPro"/>
</dbReference>
<evidence type="ECO:0000256" key="11">
    <source>
        <dbReference type="ARBA" id="ARBA00022670"/>
    </source>
</evidence>
<evidence type="ECO:0000256" key="18">
    <source>
        <dbReference type="ARBA" id="ARBA00022804"/>
    </source>
</evidence>
<comment type="subcellular location">
    <subcellularLocation>
        <location evidence="1">Host cytoplasmic vesicle membrane</location>
        <topology evidence="1">Peripheral membrane protein</topology>
        <orientation evidence="1">Cytoplasmic side</orientation>
    </subcellularLocation>
    <subcellularLocation>
        <location evidence="2">Virion</location>
    </subcellularLocation>
</comment>
<dbReference type="SUPFAM" id="SSF88633">
    <property type="entry name" value="Positive stranded ssRNA viruses"/>
    <property type="match status" value="2"/>
</dbReference>
<dbReference type="InterPro" id="IPR007094">
    <property type="entry name" value="RNA-dir_pol_PSvirus"/>
</dbReference>
<evidence type="ECO:0000313" key="38">
    <source>
        <dbReference type="Proteomes" id="UP000110623"/>
    </source>
</evidence>
<dbReference type="Proteomes" id="UP000110623">
    <property type="component" value="Genome"/>
</dbReference>
<evidence type="ECO:0000259" key="34">
    <source>
        <dbReference type="PROSITE" id="PS50507"/>
    </source>
</evidence>
<evidence type="ECO:0000256" key="23">
    <source>
        <dbReference type="ARBA" id="ARBA00022870"/>
    </source>
</evidence>
<keyword evidence="20" id="KW-0788">Thiol protease</keyword>
<dbReference type="EMBL" id="GU182411">
    <property type="protein sequence ID" value="ADL38962.1"/>
    <property type="molecule type" value="Genomic_RNA"/>
</dbReference>
<dbReference type="GO" id="GO:0039618">
    <property type="term" value="C:T=pseudo3 icosahedral viral capsid"/>
    <property type="evidence" value="ECO:0007669"/>
    <property type="project" value="UniProtKB-KW"/>
</dbReference>
<keyword evidence="30" id="KW-1160">Virus entry into host cell</keyword>
<keyword evidence="12" id="KW-0808">Transferase</keyword>
<name>D9YV29_9PICO</name>
<evidence type="ECO:0000256" key="6">
    <source>
        <dbReference type="ARBA" id="ARBA00022488"/>
    </source>
</evidence>
<evidence type="ECO:0000256" key="17">
    <source>
        <dbReference type="ARBA" id="ARBA00022801"/>
    </source>
</evidence>
<dbReference type="GO" id="GO:0039694">
    <property type="term" value="P:viral RNA genome replication"/>
    <property type="evidence" value="ECO:0007669"/>
    <property type="project" value="InterPro"/>
</dbReference>
<dbReference type="SUPFAM" id="SSF50494">
    <property type="entry name" value="Trypsin-like serine proteases"/>
    <property type="match status" value="1"/>
</dbReference>
<evidence type="ECO:0000256" key="30">
    <source>
        <dbReference type="ARBA" id="ARBA00023296"/>
    </source>
</evidence>
<keyword evidence="33" id="KW-0812">Transmembrane</keyword>
<reference evidence="37 38" key="1">
    <citation type="journal article" date="2010" name="J. Gen. Virol.">
        <title>Comparative analysis of six genome sequences of three novel picornaviruses, turdiviruses 1, 2 and 3, in dead wild birds, and proposal of two novel genera, Orthoturdivirus and Paraturdivirus, in the family Picornaviridae.</title>
        <authorList>
            <person name="Woo P.C."/>
            <person name="Lau S.K."/>
            <person name="Huang Y."/>
            <person name="Lam C.S."/>
            <person name="Poon R.W."/>
            <person name="Tsoi H.W."/>
            <person name="Lee P."/>
            <person name="Tse H."/>
            <person name="Chan A.S."/>
            <person name="Luk G."/>
            <person name="Chan K.H."/>
            <person name="Yuen K.Y."/>
        </authorList>
    </citation>
    <scope>NUCLEOTIDE SEQUENCE [LARGE SCALE GENOMIC DNA]</scope>
    <source>
        <strain evidence="37">00742</strain>
    </source>
</reference>
<dbReference type="InterPro" id="IPR043128">
    <property type="entry name" value="Rev_trsase/Diguanyl_cyclase"/>
</dbReference>
<evidence type="ECO:0000256" key="21">
    <source>
        <dbReference type="ARBA" id="ARBA00022840"/>
    </source>
</evidence>
<evidence type="ECO:0000256" key="25">
    <source>
        <dbReference type="ARBA" id="ARBA00023039"/>
    </source>
</evidence>
<evidence type="ECO:0000256" key="29">
    <source>
        <dbReference type="ARBA" id="ARBA00023288"/>
    </source>
</evidence>
<evidence type="ECO:0000256" key="28">
    <source>
        <dbReference type="ARBA" id="ARBA00023200"/>
    </source>
</evidence>
<evidence type="ECO:0000256" key="8">
    <source>
        <dbReference type="ARBA" id="ARBA00022553"/>
    </source>
</evidence>
<keyword evidence="27 33" id="KW-0472">Membrane</keyword>
<keyword evidence="17" id="KW-0378">Hydrolase</keyword>
<evidence type="ECO:0000256" key="20">
    <source>
        <dbReference type="ARBA" id="ARBA00022807"/>
    </source>
</evidence>
<dbReference type="PROSITE" id="PS51874">
    <property type="entry name" value="PCV_3C_PRO"/>
    <property type="match status" value="1"/>
</dbReference>
<keyword evidence="13" id="KW-0548">Nucleotidyltransferase</keyword>
<keyword evidence="8" id="KW-0597">Phosphoprotein</keyword>
<keyword evidence="4" id="KW-0813">Transport</keyword>
<protein>
    <recommendedName>
        <fullName evidence="3">Genome polyprotein</fullName>
    </recommendedName>
</protein>
<dbReference type="Pfam" id="PF22663">
    <property type="entry name" value="Rhv_5"/>
    <property type="match status" value="1"/>
</dbReference>
<keyword evidence="16" id="KW-0547">Nucleotide-binding</keyword>
<evidence type="ECO:0000256" key="9">
    <source>
        <dbReference type="ARBA" id="ARBA00022561"/>
    </source>
</evidence>
<dbReference type="InterPro" id="IPR004004">
    <property type="entry name" value="Helic/Pol/Pept_Calicivir-typ"/>
</dbReference>
<dbReference type="InterPro" id="IPR000605">
    <property type="entry name" value="Helicase_SF3_ssDNA/RNA_vir"/>
</dbReference>
<evidence type="ECO:0000256" key="19">
    <source>
        <dbReference type="ARBA" id="ARBA00022806"/>
    </source>
</evidence>
<evidence type="ECO:0000256" key="33">
    <source>
        <dbReference type="SAM" id="Phobius"/>
    </source>
</evidence>
<dbReference type="Gene3D" id="2.60.120.20">
    <property type="match status" value="4"/>
</dbReference>
<dbReference type="PRINTS" id="PR00918">
    <property type="entry name" value="CALICVIRUSNS"/>
</dbReference>
<dbReference type="InterPro" id="IPR009003">
    <property type="entry name" value="Peptidase_S1_PA"/>
</dbReference>
<keyword evidence="26" id="KW-0406">Ion transport</keyword>
<sequence>MDSPRYTPEYHIFARRNAVKRTKINCSLPSNTKPFSGWYTKPAVPIASYRKTLNPLDPHLATGQGASYSVVIGDGNSLETNQGANGLTATVPVNSTFSGEVTARAPRNPPALPQPPPAHKEKKPKTTDGKKPWDFIKKLLPDPQNEVSLLQVDRISTVSAAGTAVAVQSDLPPVLAYEGKFEYPPLTGEEISTIDLLADRYFQLDSFQWGVATNQFYPLSGINSVKYAAPDNTYSVWSLPESLIKATGKLAFTKAFQTNAYYRCGWEILMEVNGTFFHQGAIAVVAIPEAQTTAAFTGSLGRTLAYPHAILNIRTSNQARLLLPYASANRFYPTTGAVFKSDSALPGLGTLSYHQQWVLVVWVISPLQVLSNESNLTVNLLVRPLQAEFMGPHYAYGQPFVVREVVGSSGFANTQPMQEFNAINWSPVIPEPDWLAGEYRQMSQVAQIPTIDRLIRWYGGSSNPAGTILYQVPITTATLVENDSWLSFAMQFYTQWRGTVMAHLTFCGSRQQTGKLLVAFLPLGTESKLTLEELMSGTYTIWDIGLNSTLSFVIPFCSSTSWKSIGASSGLEFSQALGMLYIAVYNPLVTPYGAPNAPVVLSWSGGVDFQLRQPTAPRLFGQGDDQITNIETAVPTEPLPAQMLLGNLDQSDLETLFAIYRPFWTGENFSQSRIVVDEDNPSNLVWYISLDPTDWAETSLFSQLVKSFTYIAGNLHVKLTVYNMSLYNPFTFSATYIPPGGNIMSSLPMSQNMPLVQIDMDGSCMREIPINIPQSCATEVIPTAYAGYSDLSRKTWGRLSGSGWGTLMVSIQQRVIGSNKIRASWWMDARITNARAYMPRIVKAVSKASDEKRPFSLTVRSAGPLWTPSQVSTSTVDYSDATGQGKLGDTPVHVWRKCWLWEGITSFAISDGNTHIVVDTTVHLGDLDGLTRIQQVPLVKFLQLHSLVGVTLVTTRAEFLDMLLDNEGYSAPTQIGVLDYPPSAQCTGQGIIENTRIAAESVSYASMNLERVLTQEKLDRISEISKSFMLASENVHQAVEGINTALNAITPILSTSPLIEVTEGLAGKIISWVIKFIGFIVIIASNFSLPTLLGVFMLISSDYITKISFDLFKNSPFQCVCDWFCEKLGIEKKISVDPEIFHDPLEGPSGQGFKPKDFNDWANFFRNIDWAATRVIALITKLIEQIREARKEPEIGIFWYHDDIINLYSDSIKSLTLEDVDKTQLSINLNETRRLLSMALKAGNVGYQTLLKQALSNYTQSQASLQKTLFTTRPEPVVLYIYGGPGSGKSVLAGLLARAISKALTGKVDDIYAPSSFGTEHFDGYHQQTVHMIDDLGQAVDGSDWANFCNMVSTAPWAPPMAKLEEKGMFYTSKVVVVTANFNLPNYASAREPKALERRLHYKLFLGGQLNVDFACAPDGTPMRHFKSGCPLLRNSSGLLKDSGSILPCKFKDADDLVDLVVAEVRRRTGLLSMWDDLVGQGTDDSPTKPGFFRSVANTFAVAVGKNPPVESMEEVVRLHKRAAWLRAVFAGLGVVAGLLTMWGIMRSGNSGDQEPESEGPAVSQGPYSSIPHHFRKPTKPQERLKMDKAKYQGVPPIMRKVQDSVKWISFFSDGVPAGSCSAWNVVDRFFITVFHMWNRATSFKIGNVMYVKDDVKMTRIGEAVLFYLPNVPQGKNLLRFVKARSIKGVKAGFLAGNMDGVPNMVRVWELTTFRGIETQDGIFNEHCLGYRCASYAGLCGAPLVLEDPADYRIAGVHFAGYAGFSGFAVHFMKQEILDAMARISIPQSKLHDLGTLENPVHIPRKTVLKPSPAAGAYETTLQPAILSQRDGRLEAGLILDETIFEKHDKGDVTEPWKNLQEAFAIYFNQFQNKEIRTLSLHEAINGTPLLDGIDMNQSPGYPYITQGRSRRSLFTWNEEGFWEPTDELKLEVEKALENPSDFYYTTFLKDELRKNEKVHAGSTRVIEAAPLPVILAGRMLLGGLFEEMQSQPGLYGSAVGCDPEVDWTRFFWEFERFPNVYDLDYKAFDSTVPTAAFKLLAVHLETLIGDSRVGKYIMSISSSKHIYTSKIYLMQGGMPSGCVGTSILNTICNNCFLLSALLEHPDFDLDSYYVIAYGDDVVYATNPPISPSFVKKFYDEHTPLKVTPADKGSTFNENSTIFDVTFLKRSFVPDPDKPWLIHPLIDPNVYEQSCMWVRDGEWQDTIDSLCQLAVHSGPKTYQTWVDTVRAKAKTRGVTPRFYPFEYLHRKWEHKLED</sequence>
<evidence type="ECO:0000256" key="31">
    <source>
        <dbReference type="ARBA" id="ARBA00023303"/>
    </source>
</evidence>
<dbReference type="GO" id="GO:0004197">
    <property type="term" value="F:cysteine-type endopeptidase activity"/>
    <property type="evidence" value="ECO:0007669"/>
    <property type="project" value="InterPro"/>
</dbReference>